<organism evidence="1 2">
    <name type="scientific">Canavalia gladiata</name>
    <name type="common">Sword bean</name>
    <name type="synonym">Dolichos gladiatus</name>
    <dbReference type="NCBI Taxonomy" id="3824"/>
    <lineage>
        <taxon>Eukaryota</taxon>
        <taxon>Viridiplantae</taxon>
        <taxon>Streptophyta</taxon>
        <taxon>Embryophyta</taxon>
        <taxon>Tracheophyta</taxon>
        <taxon>Spermatophyta</taxon>
        <taxon>Magnoliopsida</taxon>
        <taxon>eudicotyledons</taxon>
        <taxon>Gunneridae</taxon>
        <taxon>Pentapetalae</taxon>
        <taxon>rosids</taxon>
        <taxon>fabids</taxon>
        <taxon>Fabales</taxon>
        <taxon>Fabaceae</taxon>
        <taxon>Papilionoideae</taxon>
        <taxon>50 kb inversion clade</taxon>
        <taxon>NPAAA clade</taxon>
        <taxon>indigoferoid/millettioid clade</taxon>
        <taxon>Phaseoleae</taxon>
        <taxon>Canavalia</taxon>
    </lineage>
</organism>
<evidence type="ECO:0000313" key="1">
    <source>
        <dbReference type="EMBL" id="KAK7361609.1"/>
    </source>
</evidence>
<protein>
    <submittedName>
        <fullName evidence="1">Uncharacterized protein</fullName>
    </submittedName>
</protein>
<sequence length="81" mass="8840">MQLVHSVQNSLFCNDQGPLRKGRMSSSVHALVQPLLTDPGPARIVGSSKIIDTKRWPWPGGRRVVAALGAGVQIPPCQYFF</sequence>
<accession>A0AAN9R8D0</accession>
<gene>
    <name evidence="1" type="ORF">VNO77_03679</name>
</gene>
<evidence type="ECO:0000313" key="2">
    <source>
        <dbReference type="Proteomes" id="UP001367508"/>
    </source>
</evidence>
<reference evidence="1 2" key="1">
    <citation type="submission" date="2024-01" db="EMBL/GenBank/DDBJ databases">
        <title>The genomes of 5 underutilized Papilionoideae crops provide insights into root nodulation and disease resistanc.</title>
        <authorList>
            <person name="Jiang F."/>
        </authorList>
    </citation>
    <scope>NUCLEOTIDE SEQUENCE [LARGE SCALE GENOMIC DNA]</scope>
    <source>
        <strain evidence="1">LVBAO_FW01</strain>
        <tissue evidence="1">Leaves</tissue>
    </source>
</reference>
<dbReference type="EMBL" id="JAYMYQ010000001">
    <property type="protein sequence ID" value="KAK7361609.1"/>
    <property type="molecule type" value="Genomic_DNA"/>
</dbReference>
<name>A0AAN9R8D0_CANGL</name>
<dbReference type="Proteomes" id="UP001367508">
    <property type="component" value="Unassembled WGS sequence"/>
</dbReference>
<dbReference type="AlphaFoldDB" id="A0AAN9R8D0"/>
<comment type="caution">
    <text evidence="1">The sequence shown here is derived from an EMBL/GenBank/DDBJ whole genome shotgun (WGS) entry which is preliminary data.</text>
</comment>
<proteinExistence type="predicted"/>
<keyword evidence="2" id="KW-1185">Reference proteome</keyword>